<sequence length="126" mass="14198">MQAIEGFYNHLRRTTLIVASFLSEASLFSLHLNIILPIAILSHDLYRCQDKIAIRKSLVSLQGMDIWTEWRVLTSIVICSDVDYQKGYTIEDATRLSLIGDIDVHSIFVASLTSPHHIQLCPIATS</sequence>
<dbReference type="AlphaFoldDB" id="A0AAN9XDB2"/>
<organism evidence="1 2">
    <name type="scientific">Psophocarpus tetragonolobus</name>
    <name type="common">Winged bean</name>
    <name type="synonym">Dolichos tetragonolobus</name>
    <dbReference type="NCBI Taxonomy" id="3891"/>
    <lineage>
        <taxon>Eukaryota</taxon>
        <taxon>Viridiplantae</taxon>
        <taxon>Streptophyta</taxon>
        <taxon>Embryophyta</taxon>
        <taxon>Tracheophyta</taxon>
        <taxon>Spermatophyta</taxon>
        <taxon>Magnoliopsida</taxon>
        <taxon>eudicotyledons</taxon>
        <taxon>Gunneridae</taxon>
        <taxon>Pentapetalae</taxon>
        <taxon>rosids</taxon>
        <taxon>fabids</taxon>
        <taxon>Fabales</taxon>
        <taxon>Fabaceae</taxon>
        <taxon>Papilionoideae</taxon>
        <taxon>50 kb inversion clade</taxon>
        <taxon>NPAAA clade</taxon>
        <taxon>indigoferoid/millettioid clade</taxon>
        <taxon>Phaseoleae</taxon>
        <taxon>Psophocarpus</taxon>
    </lineage>
</organism>
<comment type="caution">
    <text evidence="1">The sequence shown here is derived from an EMBL/GenBank/DDBJ whole genome shotgun (WGS) entry which is preliminary data.</text>
</comment>
<dbReference type="EMBL" id="JAYMYS010000006">
    <property type="protein sequence ID" value="KAK7388290.1"/>
    <property type="molecule type" value="Genomic_DNA"/>
</dbReference>
<proteinExistence type="predicted"/>
<evidence type="ECO:0000313" key="1">
    <source>
        <dbReference type="EMBL" id="KAK7388290.1"/>
    </source>
</evidence>
<name>A0AAN9XDB2_PSOTE</name>
<protein>
    <submittedName>
        <fullName evidence="1">Uncharacterized protein</fullName>
    </submittedName>
</protein>
<accession>A0AAN9XDB2</accession>
<gene>
    <name evidence="1" type="ORF">VNO78_23104</name>
</gene>
<evidence type="ECO:0000313" key="2">
    <source>
        <dbReference type="Proteomes" id="UP001386955"/>
    </source>
</evidence>
<reference evidence="1 2" key="1">
    <citation type="submission" date="2024-01" db="EMBL/GenBank/DDBJ databases">
        <title>The genomes of 5 underutilized Papilionoideae crops provide insights into root nodulation and disease resistanc.</title>
        <authorList>
            <person name="Jiang F."/>
        </authorList>
    </citation>
    <scope>NUCLEOTIDE SEQUENCE [LARGE SCALE GENOMIC DNA]</scope>
    <source>
        <strain evidence="1">DUOXIRENSHENG_FW03</strain>
        <tissue evidence="1">Leaves</tissue>
    </source>
</reference>
<keyword evidence="2" id="KW-1185">Reference proteome</keyword>
<dbReference type="Proteomes" id="UP001386955">
    <property type="component" value="Unassembled WGS sequence"/>
</dbReference>